<sequence length="99" mass="11286">MDHLDSIYQNTVDLEVDRLSRLSPCELMQLTPKHREVETGRGVVELAYLIFDGGDFRRIAVMAERPVMLGFAKRKFAGALKVQLRCERLSGDEVADLYD</sequence>
<organism evidence="1 2">
    <name type="scientific">Pseudoduganella lutea</name>
    <dbReference type="NCBI Taxonomy" id="321985"/>
    <lineage>
        <taxon>Bacteria</taxon>
        <taxon>Pseudomonadati</taxon>
        <taxon>Pseudomonadota</taxon>
        <taxon>Betaproteobacteria</taxon>
        <taxon>Burkholderiales</taxon>
        <taxon>Oxalobacteraceae</taxon>
        <taxon>Telluria group</taxon>
        <taxon>Pseudoduganella</taxon>
    </lineage>
</organism>
<dbReference type="AlphaFoldDB" id="A0A4P6L5B3"/>
<dbReference type="KEGG" id="plue:EWM63_26635"/>
<dbReference type="OrthoDB" id="9907915at2"/>
<accession>A0A4P6L5B3</accession>
<dbReference type="Proteomes" id="UP000290637">
    <property type="component" value="Chromosome"/>
</dbReference>
<keyword evidence="2" id="KW-1185">Reference proteome</keyword>
<evidence type="ECO:0000313" key="1">
    <source>
        <dbReference type="EMBL" id="QBE66118.1"/>
    </source>
</evidence>
<reference evidence="1 2" key="1">
    <citation type="submission" date="2019-02" db="EMBL/GenBank/DDBJ databases">
        <title>Draft Genome Sequences of Six Type Strains of the Genus Massilia.</title>
        <authorList>
            <person name="Miess H."/>
            <person name="Frediansyhah A."/>
            <person name="Gross H."/>
        </authorList>
    </citation>
    <scope>NUCLEOTIDE SEQUENCE [LARGE SCALE GENOMIC DNA]</scope>
    <source>
        <strain evidence="1 2">DSM 17473</strain>
    </source>
</reference>
<gene>
    <name evidence="1" type="ORF">EWM63_26635</name>
</gene>
<proteinExistence type="predicted"/>
<evidence type="ECO:0000313" key="2">
    <source>
        <dbReference type="Proteomes" id="UP000290637"/>
    </source>
</evidence>
<dbReference type="EMBL" id="CP035913">
    <property type="protein sequence ID" value="QBE66118.1"/>
    <property type="molecule type" value="Genomic_DNA"/>
</dbReference>
<protein>
    <submittedName>
        <fullName evidence="1">Uncharacterized protein</fullName>
    </submittedName>
</protein>
<name>A0A4P6L5B3_9BURK</name>
<dbReference type="RefSeq" id="WP_130189227.1">
    <property type="nucleotide sequence ID" value="NZ_CP035913.1"/>
</dbReference>